<accession>A0AAW2XRL2</accession>
<reference evidence="1" key="2">
    <citation type="journal article" date="2024" name="Plant">
        <title>Genomic evolution and insights into agronomic trait innovations of Sesamum species.</title>
        <authorList>
            <person name="Miao H."/>
            <person name="Wang L."/>
            <person name="Qu L."/>
            <person name="Liu H."/>
            <person name="Sun Y."/>
            <person name="Le M."/>
            <person name="Wang Q."/>
            <person name="Wei S."/>
            <person name="Zheng Y."/>
            <person name="Lin W."/>
            <person name="Duan Y."/>
            <person name="Cao H."/>
            <person name="Xiong S."/>
            <person name="Wang X."/>
            <person name="Wei L."/>
            <person name="Li C."/>
            <person name="Ma Q."/>
            <person name="Ju M."/>
            <person name="Zhao R."/>
            <person name="Li G."/>
            <person name="Mu C."/>
            <person name="Tian Q."/>
            <person name="Mei H."/>
            <person name="Zhang T."/>
            <person name="Gao T."/>
            <person name="Zhang H."/>
        </authorList>
    </citation>
    <scope>NUCLEOTIDE SEQUENCE</scope>
    <source>
        <strain evidence="1">KEN1</strain>
    </source>
</reference>
<dbReference type="PANTHER" id="PTHR33116:SF78">
    <property type="entry name" value="OS12G0587133 PROTEIN"/>
    <property type="match status" value="1"/>
</dbReference>
<evidence type="ECO:0000313" key="1">
    <source>
        <dbReference type="EMBL" id="KAL0455552.1"/>
    </source>
</evidence>
<comment type="caution">
    <text evidence="1">The sequence shown here is derived from an EMBL/GenBank/DDBJ whole genome shotgun (WGS) entry which is preliminary data.</text>
</comment>
<name>A0AAW2XRL2_9LAMI</name>
<reference evidence="1" key="1">
    <citation type="submission" date="2020-06" db="EMBL/GenBank/DDBJ databases">
        <authorList>
            <person name="Li T."/>
            <person name="Hu X."/>
            <person name="Zhang T."/>
            <person name="Song X."/>
            <person name="Zhang H."/>
            <person name="Dai N."/>
            <person name="Sheng W."/>
            <person name="Hou X."/>
            <person name="Wei L."/>
        </authorList>
    </citation>
    <scope>NUCLEOTIDE SEQUENCE</scope>
    <source>
        <strain evidence="1">KEN1</strain>
        <tissue evidence="1">Leaf</tissue>
    </source>
</reference>
<dbReference type="EMBL" id="JACGWN010000003">
    <property type="protein sequence ID" value="KAL0455552.1"/>
    <property type="molecule type" value="Genomic_DNA"/>
</dbReference>
<gene>
    <name evidence="1" type="ORF">Slati_0894400</name>
</gene>
<dbReference type="AlphaFoldDB" id="A0AAW2XRL2"/>
<dbReference type="PANTHER" id="PTHR33116">
    <property type="entry name" value="REVERSE TRANSCRIPTASE ZINC-BINDING DOMAIN-CONTAINING PROTEIN-RELATED-RELATED"/>
    <property type="match status" value="1"/>
</dbReference>
<proteinExistence type="predicted"/>
<sequence>MSCLHVNPSKSTIILSKVVQRDRQGILELMGFQEGFLPIKYLGMPLIASQLTVADCQPLIDRITSRLAGWNHLTLSLATQLLKSVLLFTCTGRQYLSYQRLSSR</sequence>
<evidence type="ECO:0008006" key="2">
    <source>
        <dbReference type="Google" id="ProtNLM"/>
    </source>
</evidence>
<organism evidence="1">
    <name type="scientific">Sesamum latifolium</name>
    <dbReference type="NCBI Taxonomy" id="2727402"/>
    <lineage>
        <taxon>Eukaryota</taxon>
        <taxon>Viridiplantae</taxon>
        <taxon>Streptophyta</taxon>
        <taxon>Embryophyta</taxon>
        <taxon>Tracheophyta</taxon>
        <taxon>Spermatophyta</taxon>
        <taxon>Magnoliopsida</taxon>
        <taxon>eudicotyledons</taxon>
        <taxon>Gunneridae</taxon>
        <taxon>Pentapetalae</taxon>
        <taxon>asterids</taxon>
        <taxon>lamiids</taxon>
        <taxon>Lamiales</taxon>
        <taxon>Pedaliaceae</taxon>
        <taxon>Sesamum</taxon>
    </lineage>
</organism>
<protein>
    <recommendedName>
        <fullName evidence="2">Reverse transcriptase</fullName>
    </recommendedName>
</protein>